<comment type="caution">
    <text evidence="2">The sequence shown here is derived from an EMBL/GenBank/DDBJ whole genome shotgun (WGS) entry which is preliminary data.</text>
</comment>
<dbReference type="Gene3D" id="3.40.50.150">
    <property type="entry name" value="Vaccinia Virus protein VP39"/>
    <property type="match status" value="1"/>
</dbReference>
<organism evidence="2 3">
    <name type="scientific">Durusdinium trenchii</name>
    <dbReference type="NCBI Taxonomy" id="1381693"/>
    <lineage>
        <taxon>Eukaryota</taxon>
        <taxon>Sar</taxon>
        <taxon>Alveolata</taxon>
        <taxon>Dinophyceae</taxon>
        <taxon>Suessiales</taxon>
        <taxon>Symbiodiniaceae</taxon>
        <taxon>Durusdinium</taxon>
    </lineage>
</organism>
<dbReference type="PANTHER" id="PTHR34203:SF15">
    <property type="entry name" value="SLL1173 PROTEIN"/>
    <property type="match status" value="1"/>
</dbReference>
<dbReference type="Proteomes" id="UP001642464">
    <property type="component" value="Unassembled WGS sequence"/>
</dbReference>
<protein>
    <submittedName>
        <fullName evidence="2">Methyltransf_21 domain-containing protein</fullName>
    </submittedName>
</protein>
<dbReference type="PANTHER" id="PTHR34203">
    <property type="entry name" value="METHYLTRANSFERASE, FKBM FAMILY PROTEIN"/>
    <property type="match status" value="1"/>
</dbReference>
<dbReference type="InterPro" id="IPR052514">
    <property type="entry name" value="SAM-dependent_MTase"/>
</dbReference>
<dbReference type="Pfam" id="PF05050">
    <property type="entry name" value="Methyltransf_21"/>
    <property type="match status" value="1"/>
</dbReference>
<proteinExistence type="predicted"/>
<evidence type="ECO:0000313" key="3">
    <source>
        <dbReference type="Proteomes" id="UP001642464"/>
    </source>
</evidence>
<dbReference type="InterPro" id="IPR029063">
    <property type="entry name" value="SAM-dependent_MTases_sf"/>
</dbReference>
<evidence type="ECO:0000313" key="2">
    <source>
        <dbReference type="EMBL" id="CAK9095360.1"/>
    </source>
</evidence>
<accession>A0ABP0R5E8</accession>
<reference evidence="2 3" key="1">
    <citation type="submission" date="2024-02" db="EMBL/GenBank/DDBJ databases">
        <authorList>
            <person name="Chen Y."/>
            <person name="Shah S."/>
            <person name="Dougan E. K."/>
            <person name="Thang M."/>
            <person name="Chan C."/>
        </authorList>
    </citation>
    <scope>NUCLEOTIDE SEQUENCE [LARGE SCALE GENOMIC DNA]</scope>
</reference>
<gene>
    <name evidence="2" type="ORF">SCF082_LOCUS44795</name>
</gene>
<keyword evidence="3" id="KW-1185">Reference proteome</keyword>
<dbReference type="SUPFAM" id="SSF53335">
    <property type="entry name" value="S-adenosyl-L-methionine-dependent methyltransferases"/>
    <property type="match status" value="1"/>
</dbReference>
<name>A0ABP0R5E8_9DINO</name>
<evidence type="ECO:0000259" key="1">
    <source>
        <dbReference type="Pfam" id="PF05050"/>
    </source>
</evidence>
<dbReference type="NCBIfam" id="TIGR01444">
    <property type="entry name" value="fkbM_fam"/>
    <property type="match status" value="1"/>
</dbReference>
<dbReference type="EMBL" id="CAXAMM010040784">
    <property type="protein sequence ID" value="CAK9095360.1"/>
    <property type="molecule type" value="Genomic_DNA"/>
</dbReference>
<feature type="domain" description="Methyltransferase FkbM" evidence="1">
    <location>
        <begin position="350"/>
        <end position="530"/>
    </location>
</feature>
<dbReference type="InterPro" id="IPR006342">
    <property type="entry name" value="FkbM_mtfrase"/>
</dbReference>
<sequence>MATNWDWWACTQQGDFWHSIRETARFMMYEETSPVRTSLSRLAGLLPVWQSRESGLSNDALIEAGQPCPAGEIFFMLLDIIVVNTGMIRESMKPDDNIIDTSSLLKTLGVLQVRIPSFEAVLSSGWPLFGLLVILQEGLFQLGRLAAQQSVQMLRHWGTMAKVCEEALPLHAALNAWLYTDVPGGDLLPLLPPGTRAMALRGWRRWASEQLCHEDPGAAAAARLVGSGLLPEQNATGWQEASRKLARSLDDVLLSISWHRLLFSGWPLLAVLHRLQEAYVREAVCREVERYAYAIPSLAEPESVWVCVRRTADVVDERWRMKGSFPDCGHIVRAMRELRSQLPQSCPFVDVGANLGGCTLMMGKDGHQVLAIEVVPILAKLLEASVRRNGLKSVEVLQVAVAAADGLRGALHCSEGHSAICRVREIEPLGAAERMSEFGGETERRRDEEDTKVATMSLDTILAARSLAPCAVKIDVEGSELEVLKGEATGAQQTLQFHPNLFLELHPYELRERGSSSSEIFDLLIANGYDMFESPSCQDAPLDGRDLWRGNGTYFNVHWANAEPLPRTRLPVIPDHCACVSWHVMRGHEHGGTD</sequence>